<evidence type="ECO:0000313" key="1">
    <source>
        <dbReference type="EMBL" id="KAK9709783.1"/>
    </source>
</evidence>
<evidence type="ECO:0008006" key="3">
    <source>
        <dbReference type="Google" id="ProtNLM"/>
    </source>
</evidence>
<reference evidence="1 2" key="1">
    <citation type="journal article" date="2024" name="BMC Genomics">
        <title>De novo assembly and annotation of Popillia japonica's genome with initial clues to its potential as an invasive pest.</title>
        <authorList>
            <person name="Cucini C."/>
            <person name="Boschi S."/>
            <person name="Funari R."/>
            <person name="Cardaioli E."/>
            <person name="Iannotti N."/>
            <person name="Marturano G."/>
            <person name="Paoli F."/>
            <person name="Bruttini M."/>
            <person name="Carapelli A."/>
            <person name="Frati F."/>
            <person name="Nardi F."/>
        </authorList>
    </citation>
    <scope>NUCLEOTIDE SEQUENCE [LARGE SCALE GENOMIC DNA]</scope>
    <source>
        <strain evidence="1">DMR45628</strain>
    </source>
</reference>
<dbReference type="EMBL" id="JASPKY010000302">
    <property type="protein sequence ID" value="KAK9709783.1"/>
    <property type="molecule type" value="Genomic_DNA"/>
</dbReference>
<proteinExistence type="predicted"/>
<dbReference type="Pfam" id="PF14223">
    <property type="entry name" value="Retrotran_gag_2"/>
    <property type="match status" value="1"/>
</dbReference>
<dbReference type="Proteomes" id="UP001458880">
    <property type="component" value="Unassembled WGS sequence"/>
</dbReference>
<dbReference type="PANTHER" id="PTHR35317:SF29">
    <property type="entry name" value="CCHC-TYPE DOMAIN-CONTAINING PROTEIN"/>
    <property type="match status" value="1"/>
</dbReference>
<dbReference type="PANTHER" id="PTHR35317">
    <property type="entry name" value="OS04G0629600 PROTEIN"/>
    <property type="match status" value="1"/>
</dbReference>
<name>A0AAW1JX66_POPJA</name>
<sequence length="176" mass="20621">MEDESYKVPLFDGTNFSNWKLRMEVLLDEYDLLKYVDGKEQITDTEENKKKDRKCKSMIIQRIADSHLEYVKNGKTAKEVWETLVSTFERKGIVGQLYLRRKLLAMKYNDSGSLEKHFLEFDKNIRHLKDCGAKLEDPDIICHLLLTLPKSFDLIVTALDTFIRIIKVTLNFIKGK</sequence>
<protein>
    <recommendedName>
        <fullName evidence="3">DUF4219 domain-containing protein</fullName>
    </recommendedName>
</protein>
<comment type="caution">
    <text evidence="1">The sequence shown here is derived from an EMBL/GenBank/DDBJ whole genome shotgun (WGS) entry which is preliminary data.</text>
</comment>
<dbReference type="AlphaFoldDB" id="A0AAW1JX66"/>
<accession>A0AAW1JX66</accession>
<organism evidence="1 2">
    <name type="scientific">Popillia japonica</name>
    <name type="common">Japanese beetle</name>
    <dbReference type="NCBI Taxonomy" id="7064"/>
    <lineage>
        <taxon>Eukaryota</taxon>
        <taxon>Metazoa</taxon>
        <taxon>Ecdysozoa</taxon>
        <taxon>Arthropoda</taxon>
        <taxon>Hexapoda</taxon>
        <taxon>Insecta</taxon>
        <taxon>Pterygota</taxon>
        <taxon>Neoptera</taxon>
        <taxon>Endopterygota</taxon>
        <taxon>Coleoptera</taxon>
        <taxon>Polyphaga</taxon>
        <taxon>Scarabaeiformia</taxon>
        <taxon>Scarabaeidae</taxon>
        <taxon>Rutelinae</taxon>
        <taxon>Popillia</taxon>
    </lineage>
</organism>
<gene>
    <name evidence="1" type="ORF">QE152_g26403</name>
</gene>
<keyword evidence="2" id="KW-1185">Reference proteome</keyword>
<evidence type="ECO:0000313" key="2">
    <source>
        <dbReference type="Proteomes" id="UP001458880"/>
    </source>
</evidence>